<keyword evidence="6 11" id="KW-0812">Transmembrane</keyword>
<feature type="transmembrane region" description="Helical" evidence="11">
    <location>
        <begin position="103"/>
        <end position="125"/>
    </location>
</feature>
<evidence type="ECO:0000256" key="4">
    <source>
        <dbReference type="ARBA" id="ARBA00022443"/>
    </source>
</evidence>
<evidence type="ECO:0000256" key="2">
    <source>
        <dbReference type="ARBA" id="ARBA00009739"/>
    </source>
</evidence>
<evidence type="ECO:0000256" key="5">
    <source>
        <dbReference type="ARBA" id="ARBA00022475"/>
    </source>
</evidence>
<dbReference type="Gene3D" id="2.30.30.40">
    <property type="entry name" value="SH3 Domains"/>
    <property type="match status" value="1"/>
</dbReference>
<evidence type="ECO:0000313" key="13">
    <source>
        <dbReference type="EMBL" id="KAL2836631.1"/>
    </source>
</evidence>
<dbReference type="EMBL" id="JBFXLU010000175">
    <property type="protein sequence ID" value="KAL2836631.1"/>
    <property type="molecule type" value="Genomic_DNA"/>
</dbReference>
<evidence type="ECO:0000256" key="10">
    <source>
        <dbReference type="PROSITE-ProRule" id="PRU00192"/>
    </source>
</evidence>
<feature type="transmembrane region" description="Helical" evidence="11">
    <location>
        <begin position="73"/>
        <end position="91"/>
    </location>
</feature>
<evidence type="ECO:0000256" key="6">
    <source>
        <dbReference type="ARBA" id="ARBA00022692"/>
    </source>
</evidence>
<organism evidence="13 14">
    <name type="scientific">Aspergillus pseudoustus</name>
    <dbReference type="NCBI Taxonomy" id="1810923"/>
    <lineage>
        <taxon>Eukaryota</taxon>
        <taxon>Fungi</taxon>
        <taxon>Dikarya</taxon>
        <taxon>Ascomycota</taxon>
        <taxon>Pezizomycotina</taxon>
        <taxon>Eurotiomycetes</taxon>
        <taxon>Eurotiomycetidae</taxon>
        <taxon>Eurotiales</taxon>
        <taxon>Aspergillaceae</taxon>
        <taxon>Aspergillus</taxon>
        <taxon>Aspergillus subgen. Nidulantes</taxon>
    </lineage>
</organism>
<feature type="transmembrane region" description="Helical" evidence="11">
    <location>
        <begin position="20"/>
        <end position="40"/>
    </location>
</feature>
<keyword evidence="9 11" id="KW-0472">Membrane</keyword>
<evidence type="ECO:0000256" key="3">
    <source>
        <dbReference type="ARBA" id="ARBA00011175"/>
    </source>
</evidence>
<accession>A0ABR4J9B3</accession>
<dbReference type="SUPFAM" id="SSF50044">
    <property type="entry name" value="SH3-domain"/>
    <property type="match status" value="1"/>
</dbReference>
<evidence type="ECO:0000256" key="8">
    <source>
        <dbReference type="ARBA" id="ARBA00023016"/>
    </source>
</evidence>
<feature type="domain" description="SH3" evidence="12">
    <location>
        <begin position="192"/>
        <end position="252"/>
    </location>
</feature>
<dbReference type="CDD" id="cd11855">
    <property type="entry name" value="SH3_Sho1p"/>
    <property type="match status" value="1"/>
</dbReference>
<evidence type="ECO:0000313" key="14">
    <source>
        <dbReference type="Proteomes" id="UP001610446"/>
    </source>
</evidence>
<keyword evidence="14" id="KW-1185">Reference proteome</keyword>
<comment type="similarity">
    <text evidence="2">Belongs to the SHO1 family.</text>
</comment>
<sequence>MATTWLSNILDNPFALSTSLLAILGWFISFASSIVASIHVSYPTFSWWNIAYSLCCLSGSAAILVNNNQRHRIATVGYLSAGFAFNVLSVNNLVYRNSTACQVAAAGSILVSIIIVVWIFYFGSIPRETIQSERRAPLQDPESFSLRDQTEEVQIHIDPSVRCGVANSPIPRYSVICEYQGGQASTASHQTVYPYRAKAIYTYAANPEDKTEISFEQDEMLEVSQVTGKWWWARKLDGSSGIVPSDYLVLLP</sequence>
<evidence type="ECO:0000256" key="11">
    <source>
        <dbReference type="SAM" id="Phobius"/>
    </source>
</evidence>
<comment type="caution">
    <text evidence="13">The sequence shown here is derived from an EMBL/GenBank/DDBJ whole genome shotgun (WGS) entry which is preliminary data.</text>
</comment>
<keyword evidence="8" id="KW-0346">Stress response</keyword>
<evidence type="ECO:0000256" key="9">
    <source>
        <dbReference type="ARBA" id="ARBA00023136"/>
    </source>
</evidence>
<name>A0ABR4J9B3_9EURO</name>
<keyword evidence="7 11" id="KW-1133">Transmembrane helix</keyword>
<reference evidence="13 14" key="1">
    <citation type="submission" date="2024-07" db="EMBL/GenBank/DDBJ databases">
        <title>Section-level genome sequencing and comparative genomics of Aspergillus sections Usti and Cavernicolus.</title>
        <authorList>
            <consortium name="Lawrence Berkeley National Laboratory"/>
            <person name="Nybo J.L."/>
            <person name="Vesth T.C."/>
            <person name="Theobald S."/>
            <person name="Frisvad J.C."/>
            <person name="Larsen T.O."/>
            <person name="Kjaerboelling I."/>
            <person name="Rothschild-Mancinelli K."/>
            <person name="Lyhne E.K."/>
            <person name="Kogle M.E."/>
            <person name="Barry K."/>
            <person name="Clum A."/>
            <person name="Na H."/>
            <person name="Ledsgaard L."/>
            <person name="Lin J."/>
            <person name="Lipzen A."/>
            <person name="Kuo A."/>
            <person name="Riley R."/>
            <person name="Mondo S."/>
            <person name="Labutti K."/>
            <person name="Haridas S."/>
            <person name="Pangalinan J."/>
            <person name="Salamov A.A."/>
            <person name="Simmons B.A."/>
            <person name="Magnuson J.K."/>
            <person name="Chen J."/>
            <person name="Drula E."/>
            <person name="Henrissat B."/>
            <person name="Wiebenga A."/>
            <person name="Lubbers R.J."/>
            <person name="Gomes A.C."/>
            <person name="Makela M.R."/>
            <person name="Stajich J."/>
            <person name="Grigoriev I.V."/>
            <person name="Mortensen U.H."/>
            <person name="De Vries R.P."/>
            <person name="Baker S.E."/>
            <person name="Andersen M.R."/>
        </authorList>
    </citation>
    <scope>NUCLEOTIDE SEQUENCE [LARGE SCALE GENOMIC DNA]</scope>
    <source>
        <strain evidence="13 14">CBS 123904</strain>
    </source>
</reference>
<dbReference type="InterPro" id="IPR036028">
    <property type="entry name" value="SH3-like_dom_sf"/>
</dbReference>
<dbReference type="Pfam" id="PF00018">
    <property type="entry name" value="SH3_1"/>
    <property type="match status" value="1"/>
</dbReference>
<dbReference type="InterPro" id="IPR035522">
    <property type="entry name" value="Sho1_SH3"/>
</dbReference>
<dbReference type="PROSITE" id="PS50002">
    <property type="entry name" value="SH3"/>
    <property type="match status" value="1"/>
</dbReference>
<dbReference type="SMART" id="SM00326">
    <property type="entry name" value="SH3"/>
    <property type="match status" value="1"/>
</dbReference>
<gene>
    <name evidence="13" type="ORF">BJY01DRAFT_251881</name>
</gene>
<dbReference type="InterPro" id="IPR001452">
    <property type="entry name" value="SH3_domain"/>
</dbReference>
<comment type="subunit">
    <text evidence="3">Forms homooligomers.</text>
</comment>
<keyword evidence="4 10" id="KW-0728">SH3 domain</keyword>
<comment type="subcellular location">
    <subcellularLocation>
        <location evidence="1">Cell membrane</location>
        <topology evidence="1">Multi-pass membrane protein</topology>
    </subcellularLocation>
</comment>
<proteinExistence type="inferred from homology"/>
<evidence type="ECO:0000259" key="12">
    <source>
        <dbReference type="PROSITE" id="PS50002"/>
    </source>
</evidence>
<protein>
    <recommendedName>
        <fullName evidence="12">SH3 domain-containing protein</fullName>
    </recommendedName>
</protein>
<feature type="transmembrane region" description="Helical" evidence="11">
    <location>
        <begin position="46"/>
        <end position="66"/>
    </location>
</feature>
<dbReference type="Proteomes" id="UP001610446">
    <property type="component" value="Unassembled WGS sequence"/>
</dbReference>
<evidence type="ECO:0000256" key="1">
    <source>
        <dbReference type="ARBA" id="ARBA00004651"/>
    </source>
</evidence>
<evidence type="ECO:0000256" key="7">
    <source>
        <dbReference type="ARBA" id="ARBA00022989"/>
    </source>
</evidence>
<keyword evidence="5" id="KW-1003">Cell membrane</keyword>